<evidence type="ECO:0000313" key="4">
    <source>
        <dbReference type="Proteomes" id="UP000299084"/>
    </source>
</evidence>
<dbReference type="EMBL" id="JWIN03000006">
    <property type="protein sequence ID" value="KAB1277919.1"/>
    <property type="molecule type" value="Genomic_DNA"/>
</dbReference>
<gene>
    <name evidence="3" type="ORF">Cadr_000006143</name>
</gene>
<evidence type="ECO:0000313" key="3">
    <source>
        <dbReference type="EMBL" id="KAB1277919.1"/>
    </source>
</evidence>
<keyword evidence="2" id="KW-0732">Signal</keyword>
<organism evidence="3 4">
    <name type="scientific">Camelus dromedarius</name>
    <name type="common">Dromedary</name>
    <name type="synonym">Arabian camel</name>
    <dbReference type="NCBI Taxonomy" id="9838"/>
    <lineage>
        <taxon>Eukaryota</taxon>
        <taxon>Metazoa</taxon>
        <taxon>Chordata</taxon>
        <taxon>Craniata</taxon>
        <taxon>Vertebrata</taxon>
        <taxon>Euteleostomi</taxon>
        <taxon>Mammalia</taxon>
        <taxon>Eutheria</taxon>
        <taxon>Laurasiatheria</taxon>
        <taxon>Artiodactyla</taxon>
        <taxon>Tylopoda</taxon>
        <taxon>Camelidae</taxon>
        <taxon>Camelus</taxon>
    </lineage>
</organism>
<comment type="caution">
    <text evidence="3">The sequence shown here is derived from an EMBL/GenBank/DDBJ whole genome shotgun (WGS) entry which is preliminary data.</text>
</comment>
<dbReference type="Proteomes" id="UP000299084">
    <property type="component" value="Unassembled WGS sequence"/>
</dbReference>
<sequence>MWPLPLSAVYLLLSCTLSSHLQPWERGMKAAGGDTMSSWPRRLHLSPAWIRVLFSPEGTHTSLGLLLSNPDLPGTSSCFPSPGRQRDSHAE</sequence>
<keyword evidence="4" id="KW-1185">Reference proteome</keyword>
<name>A0A5N4E3A9_CAMDR</name>
<feature type="signal peptide" evidence="2">
    <location>
        <begin position="1"/>
        <end position="18"/>
    </location>
</feature>
<evidence type="ECO:0000256" key="2">
    <source>
        <dbReference type="SAM" id="SignalP"/>
    </source>
</evidence>
<evidence type="ECO:0000256" key="1">
    <source>
        <dbReference type="SAM" id="MobiDB-lite"/>
    </source>
</evidence>
<feature type="chain" id="PRO_5024322142" evidence="2">
    <location>
        <begin position="19"/>
        <end position="91"/>
    </location>
</feature>
<accession>A0A5N4E3A9</accession>
<protein>
    <submittedName>
        <fullName evidence="3">Uncharacterized protein</fullName>
    </submittedName>
</protein>
<feature type="region of interest" description="Disordered" evidence="1">
    <location>
        <begin position="69"/>
        <end position="91"/>
    </location>
</feature>
<reference evidence="3 4" key="1">
    <citation type="journal article" date="2019" name="Mol. Ecol. Resour.">
        <title>Improving Illumina assemblies with Hi-C and long reads: an example with the North African dromedary.</title>
        <authorList>
            <person name="Elbers J.P."/>
            <person name="Rogers M.F."/>
            <person name="Perelman P.L."/>
            <person name="Proskuryakova A.A."/>
            <person name="Serdyukova N.A."/>
            <person name="Johnson W.E."/>
            <person name="Horin P."/>
            <person name="Corander J."/>
            <person name="Murphy D."/>
            <person name="Burger P.A."/>
        </authorList>
    </citation>
    <scope>NUCLEOTIDE SEQUENCE [LARGE SCALE GENOMIC DNA]</scope>
    <source>
        <strain evidence="3">Drom800</strain>
        <tissue evidence="3">Blood</tissue>
    </source>
</reference>
<dbReference type="AlphaFoldDB" id="A0A5N4E3A9"/>
<proteinExistence type="predicted"/>